<dbReference type="Proteomes" id="UP001156666">
    <property type="component" value="Unassembled WGS sequence"/>
</dbReference>
<evidence type="ECO:0000313" key="2">
    <source>
        <dbReference type="Proteomes" id="UP001156666"/>
    </source>
</evidence>
<name>A0AA37WGC2_9BACT</name>
<comment type="caution">
    <text evidence="1">The sequence shown here is derived from an EMBL/GenBank/DDBJ whole genome shotgun (WGS) entry which is preliminary data.</text>
</comment>
<reference evidence="1" key="2">
    <citation type="submission" date="2023-01" db="EMBL/GenBank/DDBJ databases">
        <title>Draft genome sequence of Portibacter lacus strain NBRC 108769.</title>
        <authorList>
            <person name="Sun Q."/>
            <person name="Mori K."/>
        </authorList>
    </citation>
    <scope>NUCLEOTIDE SEQUENCE</scope>
    <source>
        <strain evidence="1">NBRC 108769</strain>
    </source>
</reference>
<evidence type="ECO:0000313" key="1">
    <source>
        <dbReference type="EMBL" id="GLR19753.1"/>
    </source>
</evidence>
<reference evidence="1" key="1">
    <citation type="journal article" date="2014" name="Int. J. Syst. Evol. Microbiol.">
        <title>Complete genome sequence of Corynebacterium casei LMG S-19264T (=DSM 44701T), isolated from a smear-ripened cheese.</title>
        <authorList>
            <consortium name="US DOE Joint Genome Institute (JGI-PGF)"/>
            <person name="Walter F."/>
            <person name="Albersmeier A."/>
            <person name="Kalinowski J."/>
            <person name="Ruckert C."/>
        </authorList>
    </citation>
    <scope>NUCLEOTIDE SEQUENCE</scope>
    <source>
        <strain evidence="1">NBRC 108769</strain>
    </source>
</reference>
<gene>
    <name evidence="1" type="ORF">GCM10007940_43690</name>
</gene>
<dbReference type="RefSeq" id="WP_235295416.1">
    <property type="nucleotide sequence ID" value="NZ_BSOH01000036.1"/>
</dbReference>
<dbReference type="AlphaFoldDB" id="A0AA37WGC2"/>
<accession>A0AA37WGC2</accession>
<organism evidence="1 2">
    <name type="scientific">Portibacter lacus</name>
    <dbReference type="NCBI Taxonomy" id="1099794"/>
    <lineage>
        <taxon>Bacteria</taxon>
        <taxon>Pseudomonadati</taxon>
        <taxon>Bacteroidota</taxon>
        <taxon>Saprospiria</taxon>
        <taxon>Saprospirales</taxon>
        <taxon>Haliscomenobacteraceae</taxon>
        <taxon>Portibacter</taxon>
    </lineage>
</organism>
<dbReference type="EMBL" id="BSOH01000036">
    <property type="protein sequence ID" value="GLR19753.1"/>
    <property type="molecule type" value="Genomic_DNA"/>
</dbReference>
<proteinExistence type="predicted"/>
<keyword evidence="2" id="KW-1185">Reference proteome</keyword>
<protein>
    <submittedName>
        <fullName evidence="1">Uncharacterized protein</fullName>
    </submittedName>
</protein>
<sequence length="178" mass="21190">MKSIEYTIKSFLERIALLDFAEYFCDNSFSTEDSITRIHAIEIASLWYESFLNGSDGKQQSEDFKNEVVTRLKIKESRYKSTYDFFQQYAAMCNYTQIMEHKFHCALYGVYRHILQEDVSIDPFDAEIDEYIRKHISKNKEGRLQFCIKLDGLNSTIVKLPDQFYSWTEYGDMLIFEY</sequence>